<accession>B7Q3Q9</accession>
<sequence>MRLPPHHNQTGSPQERFPVQCNLPQHCELDYLHQFPARPPPCEPQTNSTVTFRAAIVGPRLYHLRTTTARGSTTSGLRAPDELSRDVQTAVAGPLPYHLRATTAQDSDMGTNGESDTNTDMEESDICFEAEYDTDPGAAVATTLRLLKSINVATFSELTFHYYKPL</sequence>
<dbReference type="Proteomes" id="UP000001555">
    <property type="component" value="Unassembled WGS sequence"/>
</dbReference>
<keyword evidence="3" id="KW-1185">Reference proteome</keyword>
<proteinExistence type="predicted"/>
<reference evidence="2" key="2">
    <citation type="submission" date="2020-05" db="UniProtKB">
        <authorList>
            <consortium name="EnsemblMetazoa"/>
        </authorList>
    </citation>
    <scope>IDENTIFICATION</scope>
    <source>
        <strain evidence="2">wikel</strain>
    </source>
</reference>
<dbReference type="EMBL" id="ABJB010902424">
    <property type="status" value="NOT_ANNOTATED_CDS"/>
    <property type="molecule type" value="Genomic_DNA"/>
</dbReference>
<dbReference type="PaxDb" id="6945-B7Q3Q9"/>
<organism>
    <name type="scientific">Ixodes scapularis</name>
    <name type="common">Black-legged tick</name>
    <name type="synonym">Deer tick</name>
    <dbReference type="NCBI Taxonomy" id="6945"/>
    <lineage>
        <taxon>Eukaryota</taxon>
        <taxon>Metazoa</taxon>
        <taxon>Ecdysozoa</taxon>
        <taxon>Arthropoda</taxon>
        <taxon>Chelicerata</taxon>
        <taxon>Arachnida</taxon>
        <taxon>Acari</taxon>
        <taxon>Parasitiformes</taxon>
        <taxon>Ixodida</taxon>
        <taxon>Ixodoidea</taxon>
        <taxon>Ixodidae</taxon>
        <taxon>Ixodinae</taxon>
        <taxon>Ixodes</taxon>
    </lineage>
</organism>
<dbReference type="EMBL" id="DS851592">
    <property type="protein sequence ID" value="EEC13481.1"/>
    <property type="molecule type" value="Genomic_DNA"/>
</dbReference>
<evidence type="ECO:0000313" key="1">
    <source>
        <dbReference type="EMBL" id="EEC13481.1"/>
    </source>
</evidence>
<dbReference type="EnsemblMetazoa" id="ISCW009200-RA">
    <property type="protein sequence ID" value="ISCW009200-PA"/>
    <property type="gene ID" value="ISCW009200"/>
</dbReference>
<evidence type="ECO:0000313" key="2">
    <source>
        <dbReference type="EnsemblMetazoa" id="ISCW009200-PA"/>
    </source>
</evidence>
<dbReference type="InParanoid" id="B7Q3Q9"/>
<dbReference type="VEuPathDB" id="VectorBase:ISCI009200"/>
<dbReference type="HOGENOM" id="CLU_1604546_0_0_1"/>
<gene>
    <name evidence="1" type="ORF">IscW_ISCW009200</name>
</gene>
<name>B7Q3Q9_IXOSC</name>
<dbReference type="AlphaFoldDB" id="B7Q3Q9"/>
<protein>
    <submittedName>
        <fullName evidence="1 2">Uncharacterized protein</fullName>
    </submittedName>
</protein>
<dbReference type="VEuPathDB" id="VectorBase:ISCW009200"/>
<evidence type="ECO:0000313" key="3">
    <source>
        <dbReference type="Proteomes" id="UP000001555"/>
    </source>
</evidence>
<reference evidence="1 3" key="1">
    <citation type="submission" date="2008-03" db="EMBL/GenBank/DDBJ databases">
        <title>Annotation of Ixodes scapularis.</title>
        <authorList>
            <consortium name="Ixodes scapularis Genome Project Consortium"/>
            <person name="Caler E."/>
            <person name="Hannick L.I."/>
            <person name="Bidwell S."/>
            <person name="Joardar V."/>
            <person name="Thiagarajan M."/>
            <person name="Amedeo P."/>
            <person name="Galinsky K.J."/>
            <person name="Schobel S."/>
            <person name="Inman J."/>
            <person name="Hostetler J."/>
            <person name="Miller J."/>
            <person name="Hammond M."/>
            <person name="Megy K."/>
            <person name="Lawson D."/>
            <person name="Kodira C."/>
            <person name="Sutton G."/>
            <person name="Meyer J."/>
            <person name="Hill C.A."/>
            <person name="Birren B."/>
            <person name="Nene V."/>
            <person name="Collins F."/>
            <person name="Alarcon-Chaidez F."/>
            <person name="Wikel S."/>
            <person name="Strausberg R."/>
        </authorList>
    </citation>
    <scope>NUCLEOTIDE SEQUENCE [LARGE SCALE GENOMIC DNA]</scope>
    <source>
        <strain evidence="3">Wikel</strain>
        <strain evidence="1">Wikel colony</strain>
    </source>
</reference>